<protein>
    <recommendedName>
        <fullName evidence="3">Transmembrane protein</fullName>
    </recommendedName>
</protein>
<evidence type="ECO:0008006" key="3">
    <source>
        <dbReference type="Google" id="ProtNLM"/>
    </source>
</evidence>
<proteinExistence type="predicted"/>
<dbReference type="InterPro" id="IPR025293">
    <property type="entry name" value="YfiR/HmsC-like"/>
</dbReference>
<dbReference type="Proteomes" id="UP000001036">
    <property type="component" value="Chromosome"/>
</dbReference>
<dbReference type="STRING" id="498211.CJA_2462"/>
<dbReference type="Pfam" id="PF13689">
    <property type="entry name" value="DUF4154"/>
    <property type="match status" value="1"/>
</dbReference>
<evidence type="ECO:0000313" key="2">
    <source>
        <dbReference type="Proteomes" id="UP000001036"/>
    </source>
</evidence>
<reference evidence="1 2" key="1">
    <citation type="journal article" date="2008" name="J. Bacteriol.">
        <title>Insights into plant cell wall degradation from the genome sequence of the soil bacterium Cellvibrio japonicus.</title>
        <authorList>
            <person name="Deboy R.T."/>
            <person name="Mongodin E.F."/>
            <person name="Fouts D.E."/>
            <person name="Tailford L.E."/>
            <person name="Khouri H."/>
            <person name="Emerson J.B."/>
            <person name="Mohamoud Y."/>
            <person name="Watkins K."/>
            <person name="Henrissat B."/>
            <person name="Gilbert H.J."/>
            <person name="Nelson K.E."/>
        </authorList>
    </citation>
    <scope>NUCLEOTIDE SEQUENCE [LARGE SCALE GENOMIC DNA]</scope>
    <source>
        <strain evidence="1 2">Ueda107</strain>
    </source>
</reference>
<dbReference type="HOGENOM" id="CLU_093136_1_2_6"/>
<dbReference type="eggNOG" id="ENOG503098A">
    <property type="taxonomic scope" value="Bacteria"/>
</dbReference>
<gene>
    <name evidence="1" type="ordered locus">CJA_2462</name>
</gene>
<name>B3PKJ4_CELJU</name>
<organism evidence="1 2">
    <name type="scientific">Cellvibrio japonicus (strain Ueda107)</name>
    <name type="common">Pseudomonas fluorescens subsp. cellulosa</name>
    <dbReference type="NCBI Taxonomy" id="498211"/>
    <lineage>
        <taxon>Bacteria</taxon>
        <taxon>Pseudomonadati</taxon>
        <taxon>Pseudomonadota</taxon>
        <taxon>Gammaproteobacteria</taxon>
        <taxon>Cellvibrionales</taxon>
        <taxon>Cellvibrionaceae</taxon>
        <taxon>Cellvibrio</taxon>
    </lineage>
</organism>
<evidence type="ECO:0000313" key="1">
    <source>
        <dbReference type="EMBL" id="ACE83543.1"/>
    </source>
</evidence>
<keyword evidence="2" id="KW-1185">Reference proteome</keyword>
<sequence length="195" mass="21747">MGQLLKCMTEWSGCWRPAHVGRYLGYRLLFVGWLLAPVSAWSSETGLRIAFVYNFLKFIEWPALSDGAPVNLCVFQARNELRELLKDISRRQHPRPIQVFFLDDVNQVNSTLSGCHLAYMPLTGEEIPLPEELPPGVVLVADEAPLSDGRIAIILQRNAESRIEFLINTQAINHAGVSVSSQLLKLAKNHKGANG</sequence>
<dbReference type="AlphaFoldDB" id="B3PKJ4"/>
<accession>B3PKJ4</accession>
<dbReference type="KEGG" id="cja:CJA_2462"/>
<dbReference type="EMBL" id="CP000934">
    <property type="protein sequence ID" value="ACE83543.1"/>
    <property type="molecule type" value="Genomic_DNA"/>
</dbReference>